<accession>A0A8J3ZIM2</accession>
<gene>
    <name evidence="5" type="ORF">Vau01_111380</name>
</gene>
<evidence type="ECO:0000256" key="1">
    <source>
        <dbReference type="ARBA" id="ARBA00022574"/>
    </source>
</evidence>
<dbReference type="Proteomes" id="UP000612585">
    <property type="component" value="Unassembled WGS sequence"/>
</dbReference>
<dbReference type="AlphaFoldDB" id="A0A8J3ZIM2"/>
<dbReference type="RefSeq" id="WP_204010598.1">
    <property type="nucleotide sequence ID" value="NZ_BOPG01000100.1"/>
</dbReference>
<dbReference type="SUPFAM" id="SSF50978">
    <property type="entry name" value="WD40 repeat-like"/>
    <property type="match status" value="1"/>
</dbReference>
<keyword evidence="4" id="KW-0812">Transmembrane</keyword>
<feature type="repeat" description="WD" evidence="3">
    <location>
        <begin position="147"/>
        <end position="188"/>
    </location>
</feature>
<evidence type="ECO:0000256" key="4">
    <source>
        <dbReference type="SAM" id="Phobius"/>
    </source>
</evidence>
<dbReference type="Gene3D" id="2.130.10.10">
    <property type="entry name" value="YVTN repeat-like/Quinoprotein amine dehydrogenase"/>
    <property type="match status" value="2"/>
</dbReference>
<keyword evidence="6" id="KW-1185">Reference proteome</keyword>
<reference evidence="5" key="1">
    <citation type="submission" date="2021-01" db="EMBL/GenBank/DDBJ databases">
        <title>Whole genome shotgun sequence of Virgisporangium aurantiacum NBRC 16421.</title>
        <authorList>
            <person name="Komaki H."/>
            <person name="Tamura T."/>
        </authorList>
    </citation>
    <scope>NUCLEOTIDE SEQUENCE</scope>
    <source>
        <strain evidence="5">NBRC 16421</strain>
    </source>
</reference>
<evidence type="ECO:0000313" key="5">
    <source>
        <dbReference type="EMBL" id="GIJ63622.1"/>
    </source>
</evidence>
<dbReference type="SMART" id="SM00320">
    <property type="entry name" value="WD40"/>
    <property type="match status" value="4"/>
</dbReference>
<dbReference type="PANTHER" id="PTHR19879:SF9">
    <property type="entry name" value="TRANSCRIPTION INITIATION FACTOR TFIID SUBUNIT 5"/>
    <property type="match status" value="1"/>
</dbReference>
<evidence type="ECO:0000256" key="2">
    <source>
        <dbReference type="ARBA" id="ARBA00022737"/>
    </source>
</evidence>
<dbReference type="InterPro" id="IPR019775">
    <property type="entry name" value="WD40_repeat_CS"/>
</dbReference>
<dbReference type="PROSITE" id="PS50082">
    <property type="entry name" value="WD_REPEATS_2"/>
    <property type="match status" value="1"/>
</dbReference>
<keyword evidence="4" id="KW-0472">Membrane</keyword>
<dbReference type="Pfam" id="PF00400">
    <property type="entry name" value="WD40"/>
    <property type="match status" value="3"/>
</dbReference>
<dbReference type="PROSITE" id="PS00678">
    <property type="entry name" value="WD_REPEATS_1"/>
    <property type="match status" value="1"/>
</dbReference>
<dbReference type="InterPro" id="IPR015943">
    <property type="entry name" value="WD40/YVTN_repeat-like_dom_sf"/>
</dbReference>
<dbReference type="EMBL" id="BOPG01000100">
    <property type="protein sequence ID" value="GIJ63622.1"/>
    <property type="molecule type" value="Genomic_DNA"/>
</dbReference>
<keyword evidence="4" id="KW-1133">Transmembrane helix</keyword>
<evidence type="ECO:0000256" key="3">
    <source>
        <dbReference type="PROSITE-ProRule" id="PRU00221"/>
    </source>
</evidence>
<dbReference type="PANTHER" id="PTHR19879">
    <property type="entry name" value="TRANSCRIPTION INITIATION FACTOR TFIID"/>
    <property type="match status" value="1"/>
</dbReference>
<organism evidence="5 6">
    <name type="scientific">Virgisporangium aurantiacum</name>
    <dbReference type="NCBI Taxonomy" id="175570"/>
    <lineage>
        <taxon>Bacteria</taxon>
        <taxon>Bacillati</taxon>
        <taxon>Actinomycetota</taxon>
        <taxon>Actinomycetes</taxon>
        <taxon>Micromonosporales</taxon>
        <taxon>Micromonosporaceae</taxon>
        <taxon>Virgisporangium</taxon>
    </lineage>
</organism>
<dbReference type="PROSITE" id="PS50294">
    <property type="entry name" value="WD_REPEATS_REGION"/>
    <property type="match status" value="1"/>
</dbReference>
<feature type="transmembrane region" description="Helical" evidence="4">
    <location>
        <begin position="14"/>
        <end position="32"/>
    </location>
</feature>
<evidence type="ECO:0000313" key="6">
    <source>
        <dbReference type="Proteomes" id="UP000612585"/>
    </source>
</evidence>
<proteinExistence type="predicted"/>
<keyword evidence="2" id="KW-0677">Repeat</keyword>
<dbReference type="InterPro" id="IPR036322">
    <property type="entry name" value="WD40_repeat_dom_sf"/>
</dbReference>
<name>A0A8J3ZIM2_9ACTN</name>
<keyword evidence="1 3" id="KW-0853">WD repeat</keyword>
<comment type="caution">
    <text evidence="5">The sequence shown here is derived from an EMBL/GenBank/DDBJ whole genome shotgun (WGS) entry which is preliminary data.</text>
</comment>
<sequence>MQSPFRSIGVVPQIGLHVVVAALIVVITLPLLRGDDSAPRFDPAAPTGAGAAREIVDSVGLRDVAFSPDGQRVIGVSDDIARSWWLAEGGSDGQFMRGCGATRLVYAPIAGPVRAVGCADGRVFVGGPTDHDKGPFASREGFLEALPASHPRPVTDLDFSGDGRLLVSASIDGILRVWDVAARAPVGAPFDMWPTVHGIRTALGITGVAFLPDNRTVAVAGADQVTLFDIRSRTAVAVAPAGGRALSVAISPDGQTMAIGRDSGSVQLWSLRDRRHVGRPLLGLDSYVYRVAFSANGDFLVGGSQRATVIWNPDTGEQITPTMPGGSGFALNPNGRTIAVFDHNHPVIRLYPTRVT</sequence>
<protein>
    <recommendedName>
        <fullName evidence="7">WD40 repeat domain-containing protein</fullName>
    </recommendedName>
</protein>
<evidence type="ECO:0008006" key="7">
    <source>
        <dbReference type="Google" id="ProtNLM"/>
    </source>
</evidence>
<dbReference type="InterPro" id="IPR001680">
    <property type="entry name" value="WD40_rpt"/>
</dbReference>